<comment type="caution">
    <text evidence="2">The sequence shown here is derived from an EMBL/GenBank/DDBJ whole genome shotgun (WGS) entry which is preliminary data.</text>
</comment>
<gene>
    <name evidence="2" type="ORF">A2V69_01575</name>
</gene>
<proteinExistence type="predicted"/>
<accession>A0A1G2F596</accession>
<organism evidence="2 3">
    <name type="scientific">Candidatus Portnoybacteria bacterium RBG_13_40_8</name>
    <dbReference type="NCBI Taxonomy" id="1801990"/>
    <lineage>
        <taxon>Bacteria</taxon>
        <taxon>Candidatus Portnoyibacteriota</taxon>
    </lineage>
</organism>
<reference evidence="2 3" key="1">
    <citation type="journal article" date="2016" name="Nat. Commun.">
        <title>Thousands of microbial genomes shed light on interconnected biogeochemical processes in an aquifer system.</title>
        <authorList>
            <person name="Anantharaman K."/>
            <person name="Brown C.T."/>
            <person name="Hug L.A."/>
            <person name="Sharon I."/>
            <person name="Castelle C.J."/>
            <person name="Probst A.J."/>
            <person name="Thomas B.C."/>
            <person name="Singh A."/>
            <person name="Wilkins M.J."/>
            <person name="Karaoz U."/>
            <person name="Brodie E.L."/>
            <person name="Williams K.H."/>
            <person name="Hubbard S.S."/>
            <person name="Banfield J.F."/>
        </authorList>
    </citation>
    <scope>NUCLEOTIDE SEQUENCE [LARGE SCALE GENOMIC DNA]</scope>
</reference>
<protein>
    <recommendedName>
        <fullName evidence="1">Helix-turn-helix domain-containing protein</fullName>
    </recommendedName>
</protein>
<dbReference type="NCBIfam" id="TIGR01764">
    <property type="entry name" value="excise"/>
    <property type="match status" value="1"/>
</dbReference>
<evidence type="ECO:0000259" key="1">
    <source>
        <dbReference type="Pfam" id="PF12728"/>
    </source>
</evidence>
<dbReference type="EMBL" id="MHMT01000003">
    <property type="protein sequence ID" value="OGZ33199.1"/>
    <property type="molecule type" value="Genomic_DNA"/>
</dbReference>
<sequence>MEKEVNPNSIYTTNETKEILKVSDSTIKRLLKNGIIKANKVGGQYRILGKEILRLVSPKVERKAVAVYQKLKKNIKNKIKKW</sequence>
<dbReference type="GO" id="GO:0003677">
    <property type="term" value="F:DNA binding"/>
    <property type="evidence" value="ECO:0007669"/>
    <property type="project" value="InterPro"/>
</dbReference>
<feature type="domain" description="Helix-turn-helix" evidence="1">
    <location>
        <begin position="11"/>
        <end position="55"/>
    </location>
</feature>
<dbReference type="InterPro" id="IPR041657">
    <property type="entry name" value="HTH_17"/>
</dbReference>
<dbReference type="AlphaFoldDB" id="A0A1G2F596"/>
<dbReference type="Proteomes" id="UP000177810">
    <property type="component" value="Unassembled WGS sequence"/>
</dbReference>
<evidence type="ECO:0000313" key="3">
    <source>
        <dbReference type="Proteomes" id="UP000177810"/>
    </source>
</evidence>
<dbReference type="Pfam" id="PF12728">
    <property type="entry name" value="HTH_17"/>
    <property type="match status" value="1"/>
</dbReference>
<dbReference type="STRING" id="1801990.A2V69_01575"/>
<name>A0A1G2F596_9BACT</name>
<dbReference type="InterPro" id="IPR010093">
    <property type="entry name" value="SinI_DNA-bd"/>
</dbReference>
<evidence type="ECO:0000313" key="2">
    <source>
        <dbReference type="EMBL" id="OGZ33199.1"/>
    </source>
</evidence>